<name>A0A284RX32_ARMOS</name>
<dbReference type="EMBL" id="FUEG01000019">
    <property type="protein sequence ID" value="SJL13295.1"/>
    <property type="molecule type" value="Genomic_DNA"/>
</dbReference>
<dbReference type="Proteomes" id="UP000219338">
    <property type="component" value="Unassembled WGS sequence"/>
</dbReference>
<dbReference type="OrthoDB" id="3235294at2759"/>
<dbReference type="AlphaFoldDB" id="A0A284RX32"/>
<protein>
    <submittedName>
        <fullName evidence="1">Uncharacterized protein</fullName>
    </submittedName>
</protein>
<gene>
    <name evidence="1" type="ORF">ARMOST_16735</name>
</gene>
<reference evidence="2" key="1">
    <citation type="journal article" date="2017" name="Nat. Ecol. Evol.">
        <title>Genome expansion and lineage-specific genetic innovations in the forest pathogenic fungi Armillaria.</title>
        <authorList>
            <person name="Sipos G."/>
            <person name="Prasanna A.N."/>
            <person name="Walter M.C."/>
            <person name="O'Connor E."/>
            <person name="Balint B."/>
            <person name="Krizsan K."/>
            <person name="Kiss B."/>
            <person name="Hess J."/>
            <person name="Varga T."/>
            <person name="Slot J."/>
            <person name="Riley R."/>
            <person name="Boka B."/>
            <person name="Rigling D."/>
            <person name="Barry K."/>
            <person name="Lee J."/>
            <person name="Mihaltcheva S."/>
            <person name="LaButti K."/>
            <person name="Lipzen A."/>
            <person name="Waldron R."/>
            <person name="Moloney N.M."/>
            <person name="Sperisen C."/>
            <person name="Kredics L."/>
            <person name="Vagvoelgyi C."/>
            <person name="Patrignani A."/>
            <person name="Fitzpatrick D."/>
            <person name="Nagy I."/>
            <person name="Doyle S."/>
            <person name="Anderson J.B."/>
            <person name="Grigoriev I.V."/>
            <person name="Gueldener U."/>
            <person name="Muensterkoetter M."/>
            <person name="Nagy L.G."/>
        </authorList>
    </citation>
    <scope>NUCLEOTIDE SEQUENCE [LARGE SCALE GENOMIC DNA]</scope>
    <source>
        <strain evidence="2">C18/9</strain>
    </source>
</reference>
<keyword evidence="2" id="KW-1185">Reference proteome</keyword>
<evidence type="ECO:0000313" key="1">
    <source>
        <dbReference type="EMBL" id="SJL13295.1"/>
    </source>
</evidence>
<proteinExistence type="predicted"/>
<evidence type="ECO:0000313" key="2">
    <source>
        <dbReference type="Proteomes" id="UP000219338"/>
    </source>
</evidence>
<sequence>MGGIRNLTLNMYNICSDDDSDMEVFIEAARSSYNGIECHVLMYWDNNTLNQACIPYVQPAPAVAGLFSHAFNPNAFLGQLPQPNATAFIGSNTTGRQKASILCMTLGDHQAPICHIIIYPFRAYTLPELYIYNLEETD</sequence>
<accession>A0A284RX32</accession>
<organism evidence="1 2">
    <name type="scientific">Armillaria ostoyae</name>
    <name type="common">Armillaria root rot fungus</name>
    <dbReference type="NCBI Taxonomy" id="47428"/>
    <lineage>
        <taxon>Eukaryota</taxon>
        <taxon>Fungi</taxon>
        <taxon>Dikarya</taxon>
        <taxon>Basidiomycota</taxon>
        <taxon>Agaricomycotina</taxon>
        <taxon>Agaricomycetes</taxon>
        <taxon>Agaricomycetidae</taxon>
        <taxon>Agaricales</taxon>
        <taxon>Marasmiineae</taxon>
        <taxon>Physalacriaceae</taxon>
        <taxon>Armillaria</taxon>
    </lineage>
</organism>